<sequence>MEKQEPDPKIKCEADHLDEIYGQNGSSNSIDSVIQTSSSQFILDVSSAPSIFTSFRIEQSSPIPVYSASPIAVSSLTGDLVSSQEAMVTGMTTRIEQSSSIAVSTASNAESSVSKEFISSAQVIATAILTSTGHASLELFPSSMYSSQAVLSSQYSSVLMSTQHVTIDDTSSLSALSTRALTSENVIHSVTQSTNMHVLSSTDLPHSISVVSPSTATQSSTSMTITSNFTTQSPRSLGIVVQISLLNLFITFVTGYVILKE</sequence>
<keyword evidence="1" id="KW-1133">Transmembrane helix</keyword>
<feature type="transmembrane region" description="Helical" evidence="1">
    <location>
        <begin position="237"/>
        <end position="259"/>
    </location>
</feature>
<dbReference type="AlphaFoldDB" id="A0A8S3USP4"/>
<evidence type="ECO:0000256" key="1">
    <source>
        <dbReference type="SAM" id="Phobius"/>
    </source>
</evidence>
<keyword evidence="3" id="KW-1185">Reference proteome</keyword>
<comment type="caution">
    <text evidence="2">The sequence shown here is derived from an EMBL/GenBank/DDBJ whole genome shotgun (WGS) entry which is preliminary data.</text>
</comment>
<reference evidence="2" key="1">
    <citation type="submission" date="2021-03" db="EMBL/GenBank/DDBJ databases">
        <authorList>
            <person name="Bekaert M."/>
        </authorList>
    </citation>
    <scope>NUCLEOTIDE SEQUENCE</scope>
</reference>
<dbReference type="OrthoDB" id="10362259at2759"/>
<evidence type="ECO:0000313" key="3">
    <source>
        <dbReference type="Proteomes" id="UP000683360"/>
    </source>
</evidence>
<protein>
    <submittedName>
        <fullName evidence="2">Uncharacterized protein</fullName>
    </submittedName>
</protein>
<gene>
    <name evidence="2" type="ORF">MEDL_57373</name>
</gene>
<keyword evidence="1" id="KW-0812">Transmembrane</keyword>
<proteinExistence type="predicted"/>
<name>A0A8S3USP4_MYTED</name>
<evidence type="ECO:0000313" key="2">
    <source>
        <dbReference type="EMBL" id="CAG2245337.1"/>
    </source>
</evidence>
<dbReference type="Proteomes" id="UP000683360">
    <property type="component" value="Unassembled WGS sequence"/>
</dbReference>
<dbReference type="EMBL" id="CAJPWZ010002768">
    <property type="protein sequence ID" value="CAG2245337.1"/>
    <property type="molecule type" value="Genomic_DNA"/>
</dbReference>
<organism evidence="2 3">
    <name type="scientific">Mytilus edulis</name>
    <name type="common">Blue mussel</name>
    <dbReference type="NCBI Taxonomy" id="6550"/>
    <lineage>
        <taxon>Eukaryota</taxon>
        <taxon>Metazoa</taxon>
        <taxon>Spiralia</taxon>
        <taxon>Lophotrochozoa</taxon>
        <taxon>Mollusca</taxon>
        <taxon>Bivalvia</taxon>
        <taxon>Autobranchia</taxon>
        <taxon>Pteriomorphia</taxon>
        <taxon>Mytilida</taxon>
        <taxon>Mytiloidea</taxon>
        <taxon>Mytilidae</taxon>
        <taxon>Mytilinae</taxon>
        <taxon>Mytilus</taxon>
    </lineage>
</organism>
<keyword evidence="1" id="KW-0472">Membrane</keyword>
<accession>A0A8S3USP4</accession>